<dbReference type="Proteomes" id="UP000004892">
    <property type="component" value="Unassembled WGS sequence"/>
</dbReference>
<dbReference type="STRING" id="742817.HMPREF9449_01063"/>
<dbReference type="AlphaFoldDB" id="H1DFM7"/>
<accession>H1DFM7</accession>
<dbReference type="GO" id="GO:0008757">
    <property type="term" value="F:S-adenosylmethionine-dependent methyltransferase activity"/>
    <property type="evidence" value="ECO:0007669"/>
    <property type="project" value="InterPro"/>
</dbReference>
<dbReference type="Gene3D" id="3.40.50.150">
    <property type="entry name" value="Vaccinia Virus protein VP39"/>
    <property type="match status" value="1"/>
</dbReference>
<dbReference type="HOGENOM" id="CLU_1084421_0_0_10"/>
<dbReference type="GeneID" id="98068652"/>
<sequence length="257" mass="30539">MKTRTPLDRNDLQIQKKDKVIEIGSGHNPSFRANVIVEKYIYDNTQRCDKAKIYPHQTFINADGENLPFKDKEFDYAICCQVLEHVEHPDIFIAEQCRIAKRGYIETPSMIGEFLFPKKSHKWVILDIDQKLVLFEKSQMPGNYQKDYGELFLNYLSYQSLPYKLLGLTEGEMMLNRYEWKDNVDIMVNPQEEYYRSFFLSKWTREMTEKIFPPRNLKTELLRTSTALMHILKQKINQKFKKSASPIDLEEYLKRKG</sequence>
<dbReference type="InterPro" id="IPR029063">
    <property type="entry name" value="SAM-dependent_MTases_sf"/>
</dbReference>
<dbReference type="SUPFAM" id="SSF53335">
    <property type="entry name" value="S-adenosyl-L-methionine-dependent methyltransferases"/>
    <property type="match status" value="1"/>
</dbReference>
<dbReference type="PATRIC" id="fig|742817.3.peg.1125"/>
<name>H1DFM7_9BACT</name>
<feature type="domain" description="Methyltransferase type 11" evidence="1">
    <location>
        <begin position="50"/>
        <end position="103"/>
    </location>
</feature>
<keyword evidence="3" id="KW-1185">Reference proteome</keyword>
<dbReference type="eggNOG" id="COG2226">
    <property type="taxonomic scope" value="Bacteria"/>
</dbReference>
<dbReference type="InterPro" id="IPR013216">
    <property type="entry name" value="Methyltransf_11"/>
</dbReference>
<reference evidence="2 3" key="1">
    <citation type="submission" date="2012-01" db="EMBL/GenBank/DDBJ databases">
        <title>The Genome Sequence of Odoribacter laneus YIT 12061.</title>
        <authorList>
            <consortium name="The Broad Institute Genome Sequencing Platform"/>
            <person name="Earl A."/>
            <person name="Ward D."/>
            <person name="Feldgarden M."/>
            <person name="Gevers D."/>
            <person name="Morotomi M."/>
            <person name="Young S.K."/>
            <person name="Zeng Q."/>
            <person name="Gargeya S."/>
            <person name="Fitzgerald M."/>
            <person name="Haas B."/>
            <person name="Abouelleil A."/>
            <person name="Alvarado L."/>
            <person name="Arachchi H.M."/>
            <person name="Berlin A."/>
            <person name="Chapman S.B."/>
            <person name="Gearin G."/>
            <person name="Goldberg J."/>
            <person name="Griggs A."/>
            <person name="Gujja S."/>
            <person name="Hansen M."/>
            <person name="Heiman D."/>
            <person name="Howarth C."/>
            <person name="Larimer J."/>
            <person name="Lui A."/>
            <person name="MacDonald P.J.P."/>
            <person name="McCowen C."/>
            <person name="Montmayeur A."/>
            <person name="Murphy C."/>
            <person name="Neiman D."/>
            <person name="Pearson M."/>
            <person name="Priest M."/>
            <person name="Roberts A."/>
            <person name="Saif S."/>
            <person name="Shea T."/>
            <person name="Sisk P."/>
            <person name="Stolte C."/>
            <person name="Sykes S."/>
            <person name="Wortman J."/>
            <person name="Nusbaum C."/>
            <person name="Birren B."/>
        </authorList>
    </citation>
    <scope>NUCLEOTIDE SEQUENCE [LARGE SCALE GENOMIC DNA]</scope>
    <source>
        <strain evidence="2 3">YIT 12061</strain>
    </source>
</reference>
<dbReference type="Pfam" id="PF08241">
    <property type="entry name" value="Methyltransf_11"/>
    <property type="match status" value="1"/>
</dbReference>
<evidence type="ECO:0000313" key="3">
    <source>
        <dbReference type="Proteomes" id="UP000004892"/>
    </source>
</evidence>
<dbReference type="EMBL" id="ADMC01000017">
    <property type="protein sequence ID" value="EHP48700.1"/>
    <property type="molecule type" value="Genomic_DNA"/>
</dbReference>
<evidence type="ECO:0000259" key="1">
    <source>
        <dbReference type="Pfam" id="PF08241"/>
    </source>
</evidence>
<proteinExistence type="predicted"/>
<evidence type="ECO:0000313" key="2">
    <source>
        <dbReference type="EMBL" id="EHP48700.1"/>
    </source>
</evidence>
<dbReference type="RefSeq" id="WP_009136211.1">
    <property type="nucleotide sequence ID" value="NZ_JH594596.1"/>
</dbReference>
<gene>
    <name evidence="2" type="ORF">HMPREF9449_01063</name>
</gene>
<protein>
    <recommendedName>
        <fullName evidence="1">Methyltransferase type 11 domain-containing protein</fullName>
    </recommendedName>
</protein>
<organism evidence="2 3">
    <name type="scientific">Odoribacter laneus YIT 12061</name>
    <dbReference type="NCBI Taxonomy" id="742817"/>
    <lineage>
        <taxon>Bacteria</taxon>
        <taxon>Pseudomonadati</taxon>
        <taxon>Bacteroidota</taxon>
        <taxon>Bacteroidia</taxon>
        <taxon>Bacteroidales</taxon>
        <taxon>Odoribacteraceae</taxon>
        <taxon>Odoribacter</taxon>
    </lineage>
</organism>
<comment type="caution">
    <text evidence="2">The sequence shown here is derived from an EMBL/GenBank/DDBJ whole genome shotgun (WGS) entry which is preliminary data.</text>
</comment>